<reference evidence="1" key="1">
    <citation type="submission" date="2020-02" db="EMBL/GenBank/DDBJ databases">
        <authorList>
            <person name="Meier V. D."/>
        </authorList>
    </citation>
    <scope>NUCLEOTIDE SEQUENCE</scope>
    <source>
        <strain evidence="1">AVDCRST_MAG88</strain>
    </source>
</reference>
<sequence>MGKAYVQEVVRRFAMRSVPSLPIEPRQVQRWFVHRVG</sequence>
<proteinExistence type="predicted"/>
<dbReference type="EMBL" id="CADCWM010000589">
    <property type="protein sequence ID" value="CAA9570856.1"/>
    <property type="molecule type" value="Genomic_DNA"/>
</dbReference>
<organism evidence="1">
    <name type="scientific">uncultured Thermomicrobiales bacterium</name>
    <dbReference type="NCBI Taxonomy" id="1645740"/>
    <lineage>
        <taxon>Bacteria</taxon>
        <taxon>Pseudomonadati</taxon>
        <taxon>Thermomicrobiota</taxon>
        <taxon>Thermomicrobia</taxon>
        <taxon>Thermomicrobiales</taxon>
        <taxon>environmental samples</taxon>
    </lineage>
</organism>
<dbReference type="AlphaFoldDB" id="A0A6J4V7G8"/>
<evidence type="ECO:0000313" key="1">
    <source>
        <dbReference type="EMBL" id="CAA9570856.1"/>
    </source>
</evidence>
<name>A0A6J4V7G8_9BACT</name>
<gene>
    <name evidence="1" type="ORF">AVDCRST_MAG88-2318</name>
</gene>
<accession>A0A6J4V7G8</accession>
<protein>
    <submittedName>
        <fullName evidence="1">Uncharacterized protein</fullName>
    </submittedName>
</protein>